<dbReference type="InterPro" id="IPR004881">
    <property type="entry name" value="Ribosome_biogen_GTPase_RsgA"/>
</dbReference>
<evidence type="ECO:0000313" key="4">
    <source>
        <dbReference type="Proteomes" id="UP000002007"/>
    </source>
</evidence>
<dbReference type="EMBL" id="CP000910">
    <property type="protein sequence ID" value="ABY22881.1"/>
    <property type="molecule type" value="Genomic_DNA"/>
</dbReference>
<dbReference type="PANTHER" id="PTHR32120:SF10">
    <property type="entry name" value="SMALL RIBOSOMAL SUBUNIT BIOGENESIS GTPASE RSGA"/>
    <property type="match status" value="1"/>
</dbReference>
<dbReference type="AlphaFoldDB" id="A9WPC4"/>
<feature type="domain" description="EngC GTPase" evidence="2">
    <location>
        <begin position="1"/>
        <end position="118"/>
    </location>
</feature>
<dbReference type="GO" id="GO:0005525">
    <property type="term" value="F:GTP binding"/>
    <property type="evidence" value="ECO:0007669"/>
    <property type="project" value="InterPro"/>
</dbReference>
<evidence type="ECO:0000256" key="1">
    <source>
        <dbReference type="ARBA" id="ARBA00022517"/>
    </source>
</evidence>
<organism evidence="3 4">
    <name type="scientific">Renibacterium salmoninarum (strain ATCC 33209 / DSM 20767 / JCM 11484 / NBRC 15589 / NCIMB 2235)</name>
    <dbReference type="NCBI Taxonomy" id="288705"/>
    <lineage>
        <taxon>Bacteria</taxon>
        <taxon>Bacillati</taxon>
        <taxon>Actinomycetota</taxon>
        <taxon>Actinomycetes</taxon>
        <taxon>Micrococcales</taxon>
        <taxon>Micrococcaceae</taxon>
        <taxon>Renibacterium</taxon>
    </lineage>
</organism>
<dbReference type="InterPro" id="IPR010914">
    <property type="entry name" value="RsgA_GTPase_dom"/>
</dbReference>
<dbReference type="PANTHER" id="PTHR32120">
    <property type="entry name" value="SMALL RIBOSOMAL SUBUNIT BIOGENESIS GTPASE RSGA"/>
    <property type="match status" value="1"/>
</dbReference>
<sequence length="156" mass="16863">MLVAAWDSGGTPLIVLTKADLGNMINGNQDVVADVVRYSAGAEVFTTSSELGDGIEALRERIRAHGGLDYRATLTLLGPSGAGKSSLVNALIGDDIQDTREVREGDYKGKHATYRARAGSLARQRCAHGQSGCSWICGIRRRRWHKRGLWRLPASS</sequence>
<reference evidence="4" key="1">
    <citation type="journal article" date="2008" name="J. Bacteriol.">
        <title>Genome sequence of the fish pathogen Renibacterium salmoninarum suggests reductive evolution away from an environmental Arthrobacter ancestor.</title>
        <authorList>
            <person name="Wiens G.D."/>
            <person name="Rockey D.D."/>
            <person name="Wu Z."/>
            <person name="Chang J."/>
            <person name="Levy R."/>
            <person name="Crane S."/>
            <person name="Chen D.S."/>
            <person name="Capri G.R."/>
            <person name="Burnett J.R."/>
            <person name="Sudheesh P.S."/>
            <person name="Schipma M.J."/>
            <person name="Burd H."/>
            <person name="Bhattacharyya A."/>
            <person name="Rhodes L.D."/>
            <person name="Kaul R."/>
            <person name="Strom M.S."/>
        </authorList>
    </citation>
    <scope>NUCLEOTIDE SEQUENCE [LARGE SCALE GENOMIC DNA]</scope>
    <source>
        <strain evidence="4">ATCC 33209 / DSM 20767 / JCM 11484 / NBRC 15589 / NCIMB 2235</strain>
    </source>
</reference>
<keyword evidence="1" id="KW-0690">Ribosome biogenesis</keyword>
<proteinExistence type="predicted"/>
<keyword evidence="3" id="KW-0378">Hydrolase</keyword>
<dbReference type="eggNOG" id="COG1162">
    <property type="taxonomic scope" value="Bacteria"/>
</dbReference>
<protein>
    <submittedName>
        <fullName evidence="3">GTPase</fullName>
        <ecNumber evidence="3">3.6.1.-</ecNumber>
    </submittedName>
</protein>
<dbReference type="EC" id="3.6.1.-" evidence="3"/>
<dbReference type="KEGG" id="rsa:RSal33209_1143"/>
<evidence type="ECO:0000259" key="2">
    <source>
        <dbReference type="Pfam" id="PF03193"/>
    </source>
</evidence>
<evidence type="ECO:0000313" key="3">
    <source>
        <dbReference type="EMBL" id="ABY22881.1"/>
    </source>
</evidence>
<accession>A9WPC4</accession>
<dbReference type="GO" id="GO:0003924">
    <property type="term" value="F:GTPase activity"/>
    <property type="evidence" value="ECO:0007669"/>
    <property type="project" value="InterPro"/>
</dbReference>
<dbReference type="HOGENOM" id="CLU_1685156_0_0_11"/>
<gene>
    <name evidence="3" type="ordered locus">RSal33209_1143</name>
</gene>
<name>A9WPC4_RENSM</name>
<dbReference type="GO" id="GO:0042254">
    <property type="term" value="P:ribosome biogenesis"/>
    <property type="evidence" value="ECO:0007669"/>
    <property type="project" value="UniProtKB-KW"/>
</dbReference>
<dbReference type="SUPFAM" id="SSF52540">
    <property type="entry name" value="P-loop containing nucleoside triphosphate hydrolases"/>
    <property type="match status" value="1"/>
</dbReference>
<dbReference type="Proteomes" id="UP000002007">
    <property type="component" value="Chromosome"/>
</dbReference>
<dbReference type="STRING" id="288705.RSal33209_1143"/>
<keyword evidence="4" id="KW-1185">Reference proteome</keyword>
<dbReference type="Pfam" id="PF03193">
    <property type="entry name" value="RsgA_GTPase"/>
    <property type="match status" value="1"/>
</dbReference>
<dbReference type="InterPro" id="IPR027417">
    <property type="entry name" value="P-loop_NTPase"/>
</dbReference>
<dbReference type="Gene3D" id="3.40.50.300">
    <property type="entry name" value="P-loop containing nucleotide triphosphate hydrolases"/>
    <property type="match status" value="1"/>
</dbReference>